<dbReference type="EMBL" id="CP097504">
    <property type="protein sequence ID" value="URD87792.1"/>
    <property type="molecule type" value="Genomic_DNA"/>
</dbReference>
<dbReference type="Proteomes" id="UP001055439">
    <property type="component" value="Chromosome 2"/>
</dbReference>
<feature type="transmembrane region" description="Helical" evidence="1">
    <location>
        <begin position="21"/>
        <end position="40"/>
    </location>
</feature>
<sequence>MVEIDAEHAGNVRPTVDVGTFSVPQIASLISMLIARLIIVKHLGMSSPKRTLWLRLMSLSSPSLCPNINLALISINCHNPT</sequence>
<accession>A0A9E7F542</accession>
<name>A0A9E7F542_9LILI</name>
<keyword evidence="3" id="KW-1185">Reference proteome</keyword>
<organism evidence="2 3">
    <name type="scientific">Musa troglodytarum</name>
    <name type="common">fe'i banana</name>
    <dbReference type="NCBI Taxonomy" id="320322"/>
    <lineage>
        <taxon>Eukaryota</taxon>
        <taxon>Viridiplantae</taxon>
        <taxon>Streptophyta</taxon>
        <taxon>Embryophyta</taxon>
        <taxon>Tracheophyta</taxon>
        <taxon>Spermatophyta</taxon>
        <taxon>Magnoliopsida</taxon>
        <taxon>Liliopsida</taxon>
        <taxon>Zingiberales</taxon>
        <taxon>Musaceae</taxon>
        <taxon>Musa</taxon>
    </lineage>
</organism>
<dbReference type="AlphaFoldDB" id="A0A9E7F542"/>
<keyword evidence="1" id="KW-0472">Membrane</keyword>
<proteinExistence type="predicted"/>
<keyword evidence="1" id="KW-1133">Transmembrane helix</keyword>
<evidence type="ECO:0000256" key="1">
    <source>
        <dbReference type="SAM" id="Phobius"/>
    </source>
</evidence>
<protein>
    <submittedName>
        <fullName evidence="2">Uncharacterized protein</fullName>
    </submittedName>
</protein>
<keyword evidence="1" id="KW-0812">Transmembrane</keyword>
<evidence type="ECO:0000313" key="3">
    <source>
        <dbReference type="Proteomes" id="UP001055439"/>
    </source>
</evidence>
<reference evidence="2" key="1">
    <citation type="submission" date="2022-05" db="EMBL/GenBank/DDBJ databases">
        <title>The Musa troglodytarum L. genome provides insights into the mechanism of non-climacteric behaviour and enrichment of carotenoids.</title>
        <authorList>
            <person name="Wang J."/>
        </authorList>
    </citation>
    <scope>NUCLEOTIDE SEQUENCE</scope>
    <source>
        <tissue evidence="2">Leaf</tissue>
    </source>
</reference>
<evidence type="ECO:0000313" key="2">
    <source>
        <dbReference type="EMBL" id="URD87792.1"/>
    </source>
</evidence>
<gene>
    <name evidence="2" type="ORF">MUK42_27245</name>
</gene>